<evidence type="ECO:0000313" key="3">
    <source>
        <dbReference type="Proteomes" id="UP001595887"/>
    </source>
</evidence>
<protein>
    <submittedName>
        <fullName evidence="2">PQQ-dependent sugar dehydrogenase</fullName>
    </submittedName>
</protein>
<dbReference type="Proteomes" id="UP001595887">
    <property type="component" value="Unassembled WGS sequence"/>
</dbReference>
<keyword evidence="3" id="KW-1185">Reference proteome</keyword>
<evidence type="ECO:0000259" key="1">
    <source>
        <dbReference type="Pfam" id="PF23500"/>
    </source>
</evidence>
<proteinExistence type="predicted"/>
<dbReference type="SUPFAM" id="SSF50952">
    <property type="entry name" value="Soluble quinoprotein glucose dehydrogenase"/>
    <property type="match status" value="1"/>
</dbReference>
<dbReference type="EMBL" id="JBHSDH010000013">
    <property type="protein sequence ID" value="MFC4292745.1"/>
    <property type="molecule type" value="Genomic_DNA"/>
</dbReference>
<dbReference type="PANTHER" id="PTHR33546:SF1">
    <property type="entry name" value="LARGE, MULTIFUNCTIONAL SECRETED PROTEIN"/>
    <property type="match status" value="1"/>
</dbReference>
<dbReference type="RefSeq" id="WP_381423690.1">
    <property type="nucleotide sequence ID" value="NZ_JBHSDH010000013.1"/>
</dbReference>
<organism evidence="2 3">
    <name type="scientific">Sphingorhabdus arenilitoris</name>
    <dbReference type="NCBI Taxonomy" id="1490041"/>
    <lineage>
        <taxon>Bacteria</taxon>
        <taxon>Pseudomonadati</taxon>
        <taxon>Pseudomonadota</taxon>
        <taxon>Alphaproteobacteria</taxon>
        <taxon>Sphingomonadales</taxon>
        <taxon>Sphingomonadaceae</taxon>
        <taxon>Sphingorhabdus</taxon>
    </lineage>
</organism>
<evidence type="ECO:0000313" key="2">
    <source>
        <dbReference type="EMBL" id="MFC4292745.1"/>
    </source>
</evidence>
<dbReference type="Gene3D" id="2.120.10.30">
    <property type="entry name" value="TolB, C-terminal domain"/>
    <property type="match status" value="1"/>
</dbReference>
<dbReference type="InterPro" id="IPR055557">
    <property type="entry name" value="DUF7133"/>
</dbReference>
<comment type="caution">
    <text evidence="2">The sequence shown here is derived from an EMBL/GenBank/DDBJ whole genome shotgun (WGS) entry which is preliminary data.</text>
</comment>
<name>A0ABV8RIN9_9SPHN</name>
<gene>
    <name evidence="2" type="ORF">ACFOWX_10005</name>
</gene>
<dbReference type="PANTHER" id="PTHR33546">
    <property type="entry name" value="LARGE, MULTIFUNCTIONAL SECRETED PROTEIN-RELATED"/>
    <property type="match status" value="1"/>
</dbReference>
<dbReference type="Pfam" id="PF23500">
    <property type="entry name" value="DUF7133"/>
    <property type="match status" value="1"/>
</dbReference>
<accession>A0ABV8RIN9</accession>
<reference evidence="3" key="1">
    <citation type="journal article" date="2019" name="Int. J. Syst. Evol. Microbiol.">
        <title>The Global Catalogue of Microorganisms (GCM) 10K type strain sequencing project: providing services to taxonomists for standard genome sequencing and annotation.</title>
        <authorList>
            <consortium name="The Broad Institute Genomics Platform"/>
            <consortium name="The Broad Institute Genome Sequencing Center for Infectious Disease"/>
            <person name="Wu L."/>
            <person name="Ma J."/>
        </authorList>
    </citation>
    <scope>NUCLEOTIDE SEQUENCE [LARGE SCALE GENOMIC DNA]</scope>
    <source>
        <strain evidence="3">CECT 8531</strain>
    </source>
</reference>
<feature type="domain" description="DUF7133" evidence="1">
    <location>
        <begin position="83"/>
        <end position="367"/>
    </location>
</feature>
<dbReference type="InterPro" id="IPR011042">
    <property type="entry name" value="6-blade_b-propeller_TolB-like"/>
</dbReference>
<sequence>MAHHVRNISILCAIAAAGGIYWATRPDVAQVPIEQLTGPNVQLKSVETRVQKIPTVNVADVKRWSKDGKPNAAEGLQVAAFAEGLDHPRNMYVLPNGDVLVAEANKQPSKGGGITDWVAGWLMDKAGAGVPSADRITLLRDADGDGKAEMKTVFLEGLTSPFGMALVDGRLFIANTTGIVAVPYKDGDTKAAEKPANIFNMNAKAPNMHWTKNLIASADGKKLYVAVGSNSNIGEGGMEIERGRAMIIEFDLQTRKGVPWGVGLRNPVGMDFDDQGQLWTVVNERDMLGSDMVPDYLTMVPEGSDFGWPYHYWGGFTDERIEDVRPEMRQYERRPDYGLGPHTAPLGLVFSRGTKLGDKYASGAFIARHGSWNRVPASGYDVIFVKFRNGRPVEQPLPVLDGFLDKDGNAQGRPTMVAVDKAGGLLVSDDVGNRIWRVTAG</sequence>
<dbReference type="InterPro" id="IPR011041">
    <property type="entry name" value="Quinoprot_gluc/sorb_DH_b-prop"/>
</dbReference>